<keyword evidence="3" id="KW-1185">Reference proteome</keyword>
<sequence length="59" mass="6775">MYGDDPTWEVGALQKWYQSGVPAIQFHSSASDATVLIARLHWHPKEWRRSYASSKGLKE</sequence>
<evidence type="ECO:0000313" key="3">
    <source>
        <dbReference type="Proteomes" id="UP001187192"/>
    </source>
</evidence>
<dbReference type="EMBL" id="BTGU01003221">
    <property type="protein sequence ID" value="GMN28648.1"/>
    <property type="molecule type" value="Genomic_DNA"/>
</dbReference>
<dbReference type="AlphaFoldDB" id="A0AA88CRL9"/>
<organism evidence="2 3">
    <name type="scientific">Ficus carica</name>
    <name type="common">Common fig</name>
    <dbReference type="NCBI Taxonomy" id="3494"/>
    <lineage>
        <taxon>Eukaryota</taxon>
        <taxon>Viridiplantae</taxon>
        <taxon>Streptophyta</taxon>
        <taxon>Embryophyta</taxon>
        <taxon>Tracheophyta</taxon>
        <taxon>Spermatophyta</taxon>
        <taxon>Magnoliopsida</taxon>
        <taxon>eudicotyledons</taxon>
        <taxon>Gunneridae</taxon>
        <taxon>Pentapetalae</taxon>
        <taxon>rosids</taxon>
        <taxon>fabids</taxon>
        <taxon>Rosales</taxon>
        <taxon>Moraceae</taxon>
        <taxon>Ficeae</taxon>
        <taxon>Ficus</taxon>
    </lineage>
</organism>
<comment type="caution">
    <text evidence="2">The sequence shown here is derived from an EMBL/GenBank/DDBJ whole genome shotgun (WGS) entry which is preliminary data.</text>
</comment>
<evidence type="ECO:0000313" key="1">
    <source>
        <dbReference type="EMBL" id="GMN28648.1"/>
    </source>
</evidence>
<name>A0AA88CRL9_FICCA</name>
<proteinExistence type="predicted"/>
<accession>A0AA88CRL9</accession>
<protein>
    <submittedName>
        <fullName evidence="2">Uncharacterized protein</fullName>
    </submittedName>
</protein>
<reference evidence="2" key="1">
    <citation type="submission" date="2023-07" db="EMBL/GenBank/DDBJ databases">
        <title>draft genome sequence of fig (Ficus carica).</title>
        <authorList>
            <person name="Takahashi T."/>
            <person name="Nishimura K."/>
        </authorList>
    </citation>
    <scope>NUCLEOTIDE SEQUENCE</scope>
</reference>
<evidence type="ECO:0000313" key="2">
    <source>
        <dbReference type="EMBL" id="GMN28660.1"/>
    </source>
</evidence>
<dbReference type="Proteomes" id="UP001187192">
    <property type="component" value="Unassembled WGS sequence"/>
</dbReference>
<gene>
    <name evidence="1" type="ORF">TIFTF001_044261</name>
    <name evidence="2" type="ORF">TIFTF001_044262</name>
</gene>
<dbReference type="EMBL" id="BTGU01003222">
    <property type="protein sequence ID" value="GMN28660.1"/>
    <property type="molecule type" value="Genomic_DNA"/>
</dbReference>